<dbReference type="Gene3D" id="3.40.970.20">
    <property type="entry name" value="Carbon monoxide dehydrogenase alpha subunit. Chain D, domain 4"/>
    <property type="match status" value="1"/>
</dbReference>
<keyword evidence="5" id="KW-0408">Iron</keyword>
<evidence type="ECO:0000256" key="2">
    <source>
        <dbReference type="ARBA" id="ARBA00022596"/>
    </source>
</evidence>
<protein>
    <recommendedName>
        <fullName evidence="1">CO-methylating acetyl-CoA synthase</fullName>
        <ecNumber evidence="1">2.3.1.169</ecNumber>
    </recommendedName>
</protein>
<evidence type="ECO:0000313" key="10">
    <source>
        <dbReference type="Proteomes" id="UP001366166"/>
    </source>
</evidence>
<dbReference type="Gene3D" id="3.40.50.2030">
    <property type="match status" value="1"/>
</dbReference>
<dbReference type="KEGG" id="dmp:FAK_42010"/>
<dbReference type="GO" id="GO:0051536">
    <property type="term" value="F:iron-sulfur cluster binding"/>
    <property type="evidence" value="ECO:0007669"/>
    <property type="project" value="UniProtKB-KW"/>
</dbReference>
<keyword evidence="10" id="KW-1185">Reference proteome</keyword>
<keyword evidence="6" id="KW-0411">Iron-sulfur</keyword>
<gene>
    <name evidence="9" type="ORF">FAK_42010</name>
</gene>
<dbReference type="PANTHER" id="PTHR42281:SF1">
    <property type="entry name" value="ACETYL-COA DECARBONYLASE_SYNTHASE COMPLEX SUBUNIT BETA 1"/>
    <property type="match status" value="1"/>
</dbReference>
<evidence type="ECO:0000256" key="5">
    <source>
        <dbReference type="ARBA" id="ARBA00023004"/>
    </source>
</evidence>
<dbReference type="NCBIfam" id="NF040764">
    <property type="entry name" value="CODH_ACS_al_bet"/>
    <property type="match status" value="1"/>
</dbReference>
<dbReference type="Proteomes" id="UP001366166">
    <property type="component" value="Chromosome"/>
</dbReference>
<dbReference type="Pfam" id="PF03598">
    <property type="entry name" value="CdhC"/>
    <property type="match status" value="1"/>
</dbReference>
<proteinExistence type="predicted"/>
<name>A0AAU9EMK8_9BACT</name>
<dbReference type="InterPro" id="IPR041350">
    <property type="entry name" value="CODH_A_N"/>
</dbReference>
<dbReference type="InterPro" id="IPR038571">
    <property type="entry name" value="CO_DH/Ac-CoA_synth_bsu_3_sf"/>
</dbReference>
<dbReference type="InterPro" id="IPR004461">
    <property type="entry name" value="CO_DH/Ac-CoA_synth_bsu"/>
</dbReference>
<dbReference type="NCBIfam" id="TIGR00316">
    <property type="entry name" value="cdhC"/>
    <property type="match status" value="1"/>
</dbReference>
<dbReference type="NCBIfam" id="NF007078">
    <property type="entry name" value="PRK09529.1"/>
    <property type="match status" value="1"/>
</dbReference>
<evidence type="ECO:0000259" key="7">
    <source>
        <dbReference type="Pfam" id="PF18537"/>
    </source>
</evidence>
<dbReference type="InterPro" id="IPR016099">
    <property type="entry name" value="Prismane-like_a/b-sand"/>
</dbReference>
<keyword evidence="4" id="KW-0479">Metal-binding</keyword>
<organism evidence="9 10">
    <name type="scientific">Desulfoferula mesophila</name>
    <dbReference type="NCBI Taxonomy" id="3058419"/>
    <lineage>
        <taxon>Bacteria</taxon>
        <taxon>Pseudomonadati</taxon>
        <taxon>Thermodesulfobacteriota</taxon>
        <taxon>Desulfarculia</taxon>
        <taxon>Desulfarculales</taxon>
        <taxon>Desulfarculaceae</taxon>
        <taxon>Desulfoferula</taxon>
    </lineage>
</organism>
<dbReference type="EMBL" id="AP028679">
    <property type="protein sequence ID" value="BEQ17135.1"/>
    <property type="molecule type" value="Genomic_DNA"/>
</dbReference>
<dbReference type="InterPro" id="IPR045822">
    <property type="entry name" value="ACS_CODH_B_C"/>
</dbReference>
<dbReference type="GO" id="GO:0046872">
    <property type="term" value="F:metal ion binding"/>
    <property type="evidence" value="ECO:0007669"/>
    <property type="project" value="UniProtKB-KW"/>
</dbReference>
<dbReference type="Gene3D" id="3.30.1650.10">
    <property type="entry name" value="Bifunctional carbon monoxide dehydrogenase/acetyl-coa synthase(codh/acs), Chain M, domain 3"/>
    <property type="match status" value="1"/>
</dbReference>
<evidence type="ECO:0000313" key="9">
    <source>
        <dbReference type="EMBL" id="BEQ17135.1"/>
    </source>
</evidence>
<dbReference type="AlphaFoldDB" id="A0AAU9EMK8"/>
<dbReference type="SUPFAM" id="SSF56821">
    <property type="entry name" value="Prismane protein-like"/>
    <property type="match status" value="1"/>
</dbReference>
<dbReference type="InterPro" id="IPR011254">
    <property type="entry name" value="Prismane-like_sf"/>
</dbReference>
<evidence type="ECO:0000256" key="1">
    <source>
        <dbReference type="ARBA" id="ARBA00012244"/>
    </source>
</evidence>
<sequence>MSKLVAFAAIQGAYNIVNKVEGLYNRAVEQYGPEQKLEFPNTGYFLPIIYSLLGIPVTDLASAKRPLEVARELLPAHVQRATHLPYLGPLLDAGMAALFAEEIAEAIRYVDDPDFYLHSEECEVVKGADGKVDWSKSKVWLGAADDVVMRKRGVEFVDGSAPGFAAIVGAAPNKDLAKEIAEEYQRRNLYVFMAANQNGTTFTEQLIEADVQVGWNTRLVPFGPDISAAVFALGFANRAAMAFGGVKPGDYRRILQYNKDRVFAFVNALGEVNAEWAANAAGCVNWGFPTIADTDIPEILPTGVCTYEHVVANVGPHEMVQKSVEVRGLKTVITKVDIPLSYGAAFEGERIRKDDLFVEFGGGKTQMTELVEMAEMDEIEDGKITVIGKDLTDLGDKGGRMPMGIYVKVAGRKMQADFEPILERQIHHLINYAQGVMHIGQRDISWVRLGKPAVEKGFALKHFGQILHDMFHKDFGSILDKVEVTIYTEEKDVEEFTKKARAAYKSRDERVENMTDEGVETYYSCTLCQSFAPTHVCVVSPERTGLCGAYNWFDCKASYEINPTGPNQPIEKGECLDPVMGNWKGVNDFVSKASRGAVESYNFYSLINEPMTTCGCCECIAAVLPTCNGVMTVHRDYTGETPCGMKFTTLAGVMGGGQSSPGFVGHSKYNVIQRKYIVGDGGLLRMVWMPKSLKEELAEGLKRRGEEMGVPDLFDKIADETVGIDEATVLEFLQKVGHPAMNMDPITG</sequence>
<evidence type="ECO:0000256" key="6">
    <source>
        <dbReference type="ARBA" id="ARBA00023014"/>
    </source>
</evidence>
<reference evidence="10" key="1">
    <citation type="journal article" date="2023" name="Arch. Microbiol.">
        <title>Desulfoferula mesophilus gen. nov. sp. nov., a mesophilic sulfate-reducing bacterium isolated from a brackish lake sediment.</title>
        <authorList>
            <person name="Watanabe T."/>
            <person name="Yabe T."/>
            <person name="Tsuji J.M."/>
            <person name="Fukui M."/>
        </authorList>
    </citation>
    <scope>NUCLEOTIDE SEQUENCE [LARGE SCALE GENOMIC DNA]</scope>
    <source>
        <strain evidence="10">12FAK</strain>
    </source>
</reference>
<accession>A0AAU9EMK8</accession>
<dbReference type="GO" id="GO:0043884">
    <property type="term" value="F:CO-methylating acetyl-CoA synthase activity"/>
    <property type="evidence" value="ECO:0007669"/>
    <property type="project" value="UniProtKB-EC"/>
</dbReference>
<evidence type="ECO:0000256" key="3">
    <source>
        <dbReference type="ARBA" id="ARBA00022679"/>
    </source>
</evidence>
<dbReference type="RefSeq" id="WP_338603974.1">
    <property type="nucleotide sequence ID" value="NZ_AP028679.1"/>
</dbReference>
<dbReference type="Gene3D" id="1.10.8.190">
    <property type="entry name" value="Carbon monoxide dehydrogenase alpha subunit. Chain M, domain 1"/>
    <property type="match status" value="1"/>
</dbReference>
<dbReference type="Pfam" id="PF18537">
    <property type="entry name" value="CODH_A_N"/>
    <property type="match status" value="1"/>
</dbReference>
<feature type="domain" description="Carbon monoxide dehydrogenase subunit alpha ,N-terminal" evidence="7">
    <location>
        <begin position="21"/>
        <end position="110"/>
    </location>
</feature>
<dbReference type="NCBIfam" id="NF003379">
    <property type="entry name" value="PRK04456.1"/>
    <property type="match status" value="1"/>
</dbReference>
<dbReference type="GO" id="GO:0043885">
    <property type="term" value="F:anaerobic carbon-monoxide dehydrogenase activity"/>
    <property type="evidence" value="ECO:0007669"/>
    <property type="project" value="InterPro"/>
</dbReference>
<dbReference type="Gene3D" id="3.40.1470.10">
    <property type="entry name" value="Bifunctional carbon monoxide dehydrogenase/acetyl-coa synthase(codh/acs), Chain M, domain 5"/>
    <property type="match status" value="1"/>
</dbReference>
<evidence type="ECO:0000256" key="4">
    <source>
        <dbReference type="ARBA" id="ARBA00022723"/>
    </source>
</evidence>
<keyword evidence="3" id="KW-0808">Transferase</keyword>
<dbReference type="EC" id="2.3.1.169" evidence="1"/>
<dbReference type="PANTHER" id="PTHR42281">
    <property type="match status" value="1"/>
</dbReference>
<evidence type="ECO:0000259" key="8">
    <source>
        <dbReference type="Pfam" id="PF19436"/>
    </source>
</evidence>
<keyword evidence="2" id="KW-0533">Nickel</keyword>
<dbReference type="GO" id="GO:0006084">
    <property type="term" value="P:acetyl-CoA metabolic process"/>
    <property type="evidence" value="ECO:0007669"/>
    <property type="project" value="InterPro"/>
</dbReference>
<feature type="domain" description="CO dehydrogenase/acetyl-CoA synthase complex beta subunit C-terminal" evidence="8">
    <location>
        <begin position="504"/>
        <end position="746"/>
    </location>
</feature>
<dbReference type="Pfam" id="PF19436">
    <property type="entry name" value="ACS_CODH_B_C"/>
    <property type="match status" value="1"/>
</dbReference>